<feature type="domain" description="Tape measure protein N-terminal" evidence="2">
    <location>
        <begin position="71"/>
        <end position="264"/>
    </location>
</feature>
<organism evidence="3 4">
    <name type="scientific">Agrobacterium rubi TR3 = NBRC 13261</name>
    <dbReference type="NCBI Taxonomy" id="1368415"/>
    <lineage>
        <taxon>Bacteria</taxon>
        <taxon>Pseudomonadati</taxon>
        <taxon>Pseudomonadota</taxon>
        <taxon>Alphaproteobacteria</taxon>
        <taxon>Hyphomicrobiales</taxon>
        <taxon>Rhizobiaceae</taxon>
        <taxon>Rhizobium/Agrobacterium group</taxon>
        <taxon>Agrobacterium</taxon>
    </lineage>
</organism>
<dbReference type="InterPro" id="IPR013491">
    <property type="entry name" value="Tape_meas_N"/>
</dbReference>
<reference evidence="3 4" key="1">
    <citation type="submission" date="2014-08" db="EMBL/GenBank/DDBJ databases">
        <title>Whole genome shotgun sequence of Rhizobium rubi NBRC 13261.</title>
        <authorList>
            <person name="Katano-Makiyama Y."/>
            <person name="Hosoyama A."/>
            <person name="Hashimoto M."/>
            <person name="Hosoyama Y."/>
            <person name="Noguchi M."/>
            <person name="Tsuchikane K."/>
            <person name="Uohara A."/>
            <person name="Ohji S."/>
            <person name="Ichikawa N."/>
            <person name="Kimura A."/>
            <person name="Yamazoe A."/>
            <person name="Fujita N."/>
        </authorList>
    </citation>
    <scope>NUCLEOTIDE SEQUENCE [LARGE SCALE GENOMIC DNA]</scope>
    <source>
        <strain evidence="3 4">NBRC 13261</strain>
    </source>
</reference>
<feature type="coiled-coil region" evidence="1">
    <location>
        <begin position="480"/>
        <end position="508"/>
    </location>
</feature>
<dbReference type="NCBIfam" id="TIGR02675">
    <property type="entry name" value="tape_meas_nterm"/>
    <property type="match status" value="1"/>
</dbReference>
<evidence type="ECO:0000313" key="4">
    <source>
        <dbReference type="Proteomes" id="UP000028701"/>
    </source>
</evidence>
<evidence type="ECO:0000259" key="2">
    <source>
        <dbReference type="Pfam" id="PF20155"/>
    </source>
</evidence>
<protein>
    <submittedName>
        <fullName evidence="3">Putative phage tape measure</fullName>
    </submittedName>
</protein>
<keyword evidence="1" id="KW-0175">Coiled coil</keyword>
<feature type="coiled-coil region" evidence="1">
    <location>
        <begin position="2"/>
        <end position="29"/>
    </location>
</feature>
<dbReference type="EMBL" id="BBJU01000010">
    <property type="protein sequence ID" value="GAK70288.1"/>
    <property type="molecule type" value="Genomic_DNA"/>
</dbReference>
<sequence>MATEYERMAVLLEARVTEFEKKIASATRNADRNFKKIEKSAEGMRDRIGKSASAAAASFAGAFAAGAAIKAAVQLMDASKRIENSLKTAGLSGQQLTDVYEQLFASAQKNAAPVESLTTLYSKLSLTQNELGVGQAELIGFTDKIAMALRAGGTSATEASGALLQLSQALGGGVVRAEEFNSVLEGAPTIAQAAAAGLKEAGGSVAKLRQLVVDGKVSSQAFFRAFDVGAATLEGRLAGAQSTTANNFVRLQNVLVDTAGKIDKATGSSEKLGSGISELAGIVQDFGRVVVSVAESDLGRFVGWITDGVGQVNELKRALGGLPGVFDKISKLQNDAFLGRPIGSSLQQENIQNRINTAFEETAMPKVSKSGRLPAAPTVDPVSIDDYKVTVTKSKSGGSKSQRENEYQREIEQIKERTAALTTAYAAQAALNPLVDDYGFSVEKAAAKQDLINAAQKAGKEVTPALAAEIDAAAEAYARAGSAAEQLAEKQNEIRESAQQALDTAKDVTRGIIDGFVEGASAADIFRDSLKKIADSLLNDVLNSMFQVKNFSGAGGGGGFLSSLFGGGGGGGGFLSGILSMFGGSGVPMYAKGTSSARPGMAIVGEEGPELVRFGGGEEVIPNHKMGATLGSVPSIQPPSIPKLSPQQSQASPTIAPVYNIDARGADGAAIARLQAQLDRQNREFAANTMKVLKQAGPRGIKI</sequence>
<gene>
    <name evidence="3" type="ORF">RRU01S_10_01270</name>
</gene>
<proteinExistence type="predicted"/>
<evidence type="ECO:0000313" key="3">
    <source>
        <dbReference type="EMBL" id="GAK70288.1"/>
    </source>
</evidence>
<evidence type="ECO:0000256" key="1">
    <source>
        <dbReference type="SAM" id="Coils"/>
    </source>
</evidence>
<dbReference type="AlphaFoldDB" id="A0A081CUE2"/>
<dbReference type="Proteomes" id="UP000028701">
    <property type="component" value="Unassembled WGS sequence"/>
</dbReference>
<accession>A0A081CUE2</accession>
<comment type="caution">
    <text evidence="3">The sequence shown here is derived from an EMBL/GenBank/DDBJ whole genome shotgun (WGS) entry which is preliminary data.</text>
</comment>
<dbReference type="Pfam" id="PF20155">
    <property type="entry name" value="TMP_3"/>
    <property type="match status" value="1"/>
</dbReference>
<name>A0A081CUE2_9HYPH</name>
<dbReference type="eggNOG" id="COG5281">
    <property type="taxonomic scope" value="Bacteria"/>
</dbReference>